<sequence length="843" mass="92817">MASIDFLTALKDPNAWFSQHLSLTVAGLKSPINVLEITINEEMNALPELDILIASDDQTLDGFDFLGKNATLIIEERAALKYSGTASRHARTMHGVAMEWEHRSSSKDEAKYWLRVKPRIALLGLQTYSAVYLNKTLKEIFYELLVDRERIWPHDVELNFEGLDQRHEQILMVDESPIDFFKRLCLLHGLYFYFKYADVTSKTHRDTLVVDNRPNGYMRSIDVPFVPANGLSGQFHEAVLTIKRKQTLASQSVGLRDHNYRTPDAPVTALAYVDRGDDTLSGSIDRSNEHFHTKEEGQALTTVRAEAIDSRRHVHSGTTNIIGLYPGWVLNVANHKLPRAPYGLIVFKVKTTGSRTKPVTNEFEGTPADKTWRPDFVPERDWRWMQGSLIATIESSVEGSPYADLDEHGRYLVRFHFHTRAGKAGSNSMRLRLMTPSASKDGGFHAPLLPGTEVRIFFTNGDIDRAYIGAAVHDYSRANHVHGYQGWNSRAVWRSPLLSGKVRFEDFKGKEGAKFATTYMQTSVSMGYLVDNQKQRRGEGFEINTAGHGTFHAAKGMLLSADALSSPNAPHLEMQAVLTQLQAAQSQAESMSSLAQQAAAELAEVKSQQAQLDHAFKDLQKAVILLSAPEGIGVVTPKDIQLSSGRNITATASVNADFSVLKRFTVAAGEAISLFAQRTGLKLLAGSGKVQVQAQGDAMELAALRDVSISSSNGRVVVAADREILLTSGQGYIRISDGNVEIGCPNAIKQKSAVWSKAGPAGVKTALRGFNQSEGPYNIQYKFSDELGTPLGGLPHLFEMRSDQVTQAAGSAGSTQPALSAQSEETRTMLHYPSIKANQDTDL</sequence>
<dbReference type="SUPFAM" id="SSF69255">
    <property type="entry name" value="gp5 N-terminal domain-like"/>
    <property type="match status" value="1"/>
</dbReference>
<name>E1TAN1_BURSG</name>
<reference evidence="5" key="1">
    <citation type="submission" date="2010-09" db="EMBL/GenBank/DDBJ databases">
        <title>Complete sequence of chromosome1 of Burkholderia sp. CCGE1003.</title>
        <authorList>
            <consortium name="US DOE Joint Genome Institute"/>
            <person name="Lucas S."/>
            <person name="Copeland A."/>
            <person name="Lapidus A."/>
            <person name="Cheng J.-F."/>
            <person name="Bruce D."/>
            <person name="Goodwin L."/>
            <person name="Pitluck S."/>
            <person name="Daligault H."/>
            <person name="Davenport K."/>
            <person name="Detter J.C."/>
            <person name="Han C."/>
            <person name="Tapia R."/>
            <person name="Land M."/>
            <person name="Hauser L."/>
            <person name="Jeffries C."/>
            <person name="Kyrpides N."/>
            <person name="Ivanova N."/>
            <person name="Ovchinnikova G."/>
            <person name="Martinez-Romero E."/>
            <person name="Rogel M.A."/>
            <person name="Auchtung J."/>
            <person name="Tiedje J.M."/>
            <person name="Woyke T."/>
        </authorList>
    </citation>
    <scope>NUCLEOTIDE SEQUENCE</scope>
    <source>
        <strain evidence="5">CCGE1003</strain>
    </source>
</reference>
<feature type="domain" description="Putative type VI secretion system Rhs element associated Vgr" evidence="4">
    <location>
        <begin position="501"/>
        <end position="595"/>
    </location>
</feature>
<dbReference type="Gene3D" id="3.55.50.10">
    <property type="entry name" value="Baseplate protein-like domains"/>
    <property type="match status" value="1"/>
</dbReference>
<dbReference type="SUPFAM" id="SSF69279">
    <property type="entry name" value="Phage tail proteins"/>
    <property type="match status" value="2"/>
</dbReference>
<dbReference type="Gene3D" id="2.30.110.50">
    <property type="match status" value="1"/>
</dbReference>
<evidence type="ECO:0000313" key="5">
    <source>
        <dbReference type="EMBL" id="ADN59060.1"/>
    </source>
</evidence>
<dbReference type="EMBL" id="CP002217">
    <property type="protein sequence ID" value="ADN59060.1"/>
    <property type="molecule type" value="Genomic_DNA"/>
</dbReference>
<dbReference type="eggNOG" id="COG4253">
    <property type="taxonomic scope" value="Bacteria"/>
</dbReference>
<dbReference type="InterPro" id="IPR018769">
    <property type="entry name" value="VgrG2_DUF2345"/>
</dbReference>
<evidence type="ECO:0000259" key="4">
    <source>
        <dbReference type="Pfam" id="PF13296"/>
    </source>
</evidence>
<dbReference type="Gene3D" id="4.10.220.110">
    <property type="match status" value="1"/>
</dbReference>
<dbReference type="InterPro" id="IPR028244">
    <property type="entry name" value="T6SS_Rhs_Vgr_dom"/>
</dbReference>
<gene>
    <name evidence="5" type="ordered locus">BC1003_3112</name>
</gene>
<dbReference type="InterPro" id="IPR037026">
    <property type="entry name" value="Vgr_OB-fold_dom_sf"/>
</dbReference>
<dbReference type="Gene3D" id="2.40.50.230">
    <property type="entry name" value="Gp5 N-terminal domain"/>
    <property type="match status" value="1"/>
</dbReference>
<evidence type="ECO:0000259" key="3">
    <source>
        <dbReference type="Pfam" id="PF10106"/>
    </source>
</evidence>
<evidence type="ECO:0000256" key="2">
    <source>
        <dbReference type="SAM" id="MobiDB-lite"/>
    </source>
</evidence>
<feature type="compositionally biased region" description="Polar residues" evidence="2">
    <location>
        <begin position="806"/>
        <end position="823"/>
    </location>
</feature>
<dbReference type="Pfam" id="PF10106">
    <property type="entry name" value="DUF2345"/>
    <property type="match status" value="1"/>
</dbReference>
<feature type="coiled-coil region" evidence="1">
    <location>
        <begin position="581"/>
        <end position="608"/>
    </location>
</feature>
<keyword evidence="1" id="KW-0175">Coiled coil</keyword>
<organism evidence="5">
    <name type="scientific">Burkholderia sp. (strain CCGE1003)</name>
    <dbReference type="NCBI Taxonomy" id="640512"/>
    <lineage>
        <taxon>Bacteria</taxon>
        <taxon>Pseudomonadati</taxon>
        <taxon>Pseudomonadota</taxon>
        <taxon>Betaproteobacteria</taxon>
        <taxon>Burkholderiales</taxon>
        <taxon>Burkholderiaceae</taxon>
        <taxon>Burkholderia</taxon>
    </lineage>
</organism>
<dbReference type="OrthoDB" id="8590234at2"/>
<dbReference type="NCBIfam" id="TIGR01646">
    <property type="entry name" value="vgr_GE"/>
    <property type="match status" value="1"/>
</dbReference>
<dbReference type="STRING" id="640512.BC1003_3112"/>
<accession>E1TAN1</accession>
<evidence type="ECO:0000256" key="1">
    <source>
        <dbReference type="SAM" id="Coils"/>
    </source>
</evidence>
<protein>
    <submittedName>
        <fullName evidence="5">Rhs element Vgr protein</fullName>
    </submittedName>
</protein>
<feature type="domain" description="DUF2345" evidence="3">
    <location>
        <begin position="613"/>
        <end position="761"/>
    </location>
</feature>
<feature type="region of interest" description="Disordered" evidence="2">
    <location>
        <begin position="806"/>
        <end position="843"/>
    </location>
</feature>
<dbReference type="Pfam" id="PF05954">
    <property type="entry name" value="Phage_GPD"/>
    <property type="match status" value="1"/>
</dbReference>
<dbReference type="KEGG" id="bgf:BC1003_3112"/>
<dbReference type="HOGENOM" id="CLU_004121_4_0_4"/>
<proteinExistence type="predicted"/>
<dbReference type="AlphaFoldDB" id="E1TAN1"/>
<dbReference type="InterPro" id="IPR006533">
    <property type="entry name" value="T6SS_Vgr_RhsGE"/>
</dbReference>
<dbReference type="Pfam" id="PF13296">
    <property type="entry name" value="T6SS_Vgr"/>
    <property type="match status" value="1"/>
</dbReference>
<dbReference type="eggNOG" id="COG3501">
    <property type="taxonomic scope" value="Bacteria"/>
</dbReference>